<evidence type="ECO:0000256" key="8">
    <source>
        <dbReference type="SAM" id="Phobius"/>
    </source>
</evidence>
<feature type="transmembrane region" description="Helical" evidence="8">
    <location>
        <begin position="76"/>
        <end position="95"/>
    </location>
</feature>
<feature type="transmembrane region" description="Helical" evidence="8">
    <location>
        <begin position="52"/>
        <end position="69"/>
    </location>
</feature>
<dbReference type="EMBL" id="CP041345">
    <property type="protein sequence ID" value="QKG79290.1"/>
    <property type="molecule type" value="Genomic_DNA"/>
</dbReference>
<evidence type="ECO:0000256" key="4">
    <source>
        <dbReference type="ARBA" id="ARBA00022989"/>
    </source>
</evidence>
<feature type="transmembrane region" description="Helical" evidence="8">
    <location>
        <begin position="12"/>
        <end position="32"/>
    </location>
</feature>
<comment type="subcellular location">
    <subcellularLocation>
        <location evidence="1">Membrane</location>
        <topology evidence="1">Multi-pass membrane protein</topology>
    </subcellularLocation>
</comment>
<gene>
    <name evidence="9" type="ORF">FHG85_03100</name>
</gene>
<reference evidence="9 10" key="1">
    <citation type="submission" date="2019-07" db="EMBL/GenBank/DDBJ databases">
        <title>Thalassofilum flectens gen. nov., sp. nov., a novel moderate thermophilic anaerobe from a shallow sea hot spring in Kunashir Island (Russia), representing a new family in the order Bacteroidales, and proposal of Thalassofilacea fam. nov.</title>
        <authorList>
            <person name="Kochetkova T.V."/>
            <person name="Podosokorskaya O.A."/>
            <person name="Novikov A."/>
            <person name="Elcheninov A.G."/>
            <person name="Toshchakov S.V."/>
            <person name="Kublanov I.V."/>
        </authorList>
    </citation>
    <scope>NUCLEOTIDE SEQUENCE [LARGE SCALE GENOMIC DNA]</scope>
    <source>
        <strain evidence="9 10">38-H</strain>
    </source>
</reference>
<dbReference type="PANTHER" id="PTHR30474">
    <property type="entry name" value="CELL CYCLE PROTEIN"/>
    <property type="match status" value="1"/>
</dbReference>
<feature type="transmembrane region" description="Helical" evidence="8">
    <location>
        <begin position="181"/>
        <end position="199"/>
    </location>
</feature>
<keyword evidence="3" id="KW-0133">Cell shape</keyword>
<dbReference type="InterPro" id="IPR018365">
    <property type="entry name" value="Cell_cycle_FtsW-rel_CS"/>
</dbReference>
<dbReference type="PANTHER" id="PTHR30474:SF1">
    <property type="entry name" value="PEPTIDOGLYCAN GLYCOSYLTRANSFERASE MRDB"/>
    <property type="match status" value="1"/>
</dbReference>
<feature type="transmembrane region" description="Helical" evidence="8">
    <location>
        <begin position="284"/>
        <end position="305"/>
    </location>
</feature>
<evidence type="ECO:0000256" key="1">
    <source>
        <dbReference type="ARBA" id="ARBA00004141"/>
    </source>
</evidence>
<evidence type="ECO:0000313" key="10">
    <source>
        <dbReference type="Proteomes" id="UP000500961"/>
    </source>
</evidence>
<dbReference type="NCBIfam" id="NF037961">
    <property type="entry name" value="RodA_shape"/>
    <property type="match status" value="2"/>
</dbReference>
<feature type="transmembrane region" description="Helical" evidence="8">
    <location>
        <begin position="378"/>
        <end position="399"/>
    </location>
</feature>
<protein>
    <recommendedName>
        <fullName evidence="7">Cell wall polymerase</fullName>
    </recommendedName>
    <alternativeName>
        <fullName evidence="6">Peptidoglycan polymerase</fullName>
    </alternativeName>
</protein>
<evidence type="ECO:0000256" key="5">
    <source>
        <dbReference type="ARBA" id="ARBA00023136"/>
    </source>
</evidence>
<dbReference type="GO" id="GO:0032153">
    <property type="term" value="C:cell division site"/>
    <property type="evidence" value="ECO:0007669"/>
    <property type="project" value="TreeGrafter"/>
</dbReference>
<feature type="transmembrane region" description="Helical" evidence="8">
    <location>
        <begin position="444"/>
        <end position="463"/>
    </location>
</feature>
<dbReference type="KEGG" id="ttz:FHG85_03100"/>
<keyword evidence="5 8" id="KW-0472">Membrane</keyword>
<keyword evidence="4 8" id="KW-1133">Transmembrane helix</keyword>
<dbReference type="GO" id="GO:0008360">
    <property type="term" value="P:regulation of cell shape"/>
    <property type="evidence" value="ECO:0007669"/>
    <property type="project" value="UniProtKB-KW"/>
</dbReference>
<dbReference type="InterPro" id="IPR001182">
    <property type="entry name" value="FtsW/RodA"/>
</dbReference>
<evidence type="ECO:0000256" key="2">
    <source>
        <dbReference type="ARBA" id="ARBA00022692"/>
    </source>
</evidence>
<dbReference type="GO" id="GO:0015648">
    <property type="term" value="F:lipid-linked peptidoglycan transporter activity"/>
    <property type="evidence" value="ECO:0007669"/>
    <property type="project" value="TreeGrafter"/>
</dbReference>
<dbReference type="GO" id="GO:0051301">
    <property type="term" value="P:cell division"/>
    <property type="evidence" value="ECO:0007669"/>
    <property type="project" value="InterPro"/>
</dbReference>
<organism evidence="9 10">
    <name type="scientific">Tenuifilum thalassicum</name>
    <dbReference type="NCBI Taxonomy" id="2590900"/>
    <lineage>
        <taxon>Bacteria</taxon>
        <taxon>Pseudomonadati</taxon>
        <taxon>Bacteroidota</taxon>
        <taxon>Bacteroidia</taxon>
        <taxon>Bacteroidales</taxon>
        <taxon>Tenuifilaceae</taxon>
        <taxon>Tenuifilum</taxon>
    </lineage>
</organism>
<name>A0A7D3XJW4_9BACT</name>
<feature type="transmembrane region" description="Helical" evidence="8">
    <location>
        <begin position="257"/>
        <end position="277"/>
    </location>
</feature>
<evidence type="ECO:0000256" key="7">
    <source>
        <dbReference type="ARBA" id="ARBA00033270"/>
    </source>
</evidence>
<dbReference type="Pfam" id="PF01098">
    <property type="entry name" value="FTSW_RODA_SPOVE"/>
    <property type="match status" value="2"/>
</dbReference>
<feature type="transmembrane region" description="Helical" evidence="8">
    <location>
        <begin position="230"/>
        <end position="251"/>
    </location>
</feature>
<proteinExistence type="predicted"/>
<feature type="transmembrane region" description="Helical" evidence="8">
    <location>
        <begin position="205"/>
        <end position="223"/>
    </location>
</feature>
<dbReference type="GO" id="GO:0005886">
    <property type="term" value="C:plasma membrane"/>
    <property type="evidence" value="ECO:0007669"/>
    <property type="project" value="TreeGrafter"/>
</dbReference>
<evidence type="ECO:0000256" key="6">
    <source>
        <dbReference type="ARBA" id="ARBA00032370"/>
    </source>
</evidence>
<dbReference type="RefSeq" id="WP_173072906.1">
    <property type="nucleotide sequence ID" value="NZ_CP041345.1"/>
</dbReference>
<dbReference type="AlphaFoldDB" id="A0A7D3XJW4"/>
<keyword evidence="2 8" id="KW-0812">Transmembrane</keyword>
<dbReference type="PROSITE" id="PS00428">
    <property type="entry name" value="FTSW_RODA_SPOVE"/>
    <property type="match status" value="1"/>
</dbReference>
<accession>A0A7D3XJW4</accession>
<keyword evidence="10" id="KW-1185">Reference proteome</keyword>
<dbReference type="Proteomes" id="UP000500961">
    <property type="component" value="Chromosome"/>
</dbReference>
<feature type="transmembrane region" description="Helical" evidence="8">
    <location>
        <begin position="141"/>
        <end position="160"/>
    </location>
</feature>
<evidence type="ECO:0000313" key="9">
    <source>
        <dbReference type="EMBL" id="QKG79290.1"/>
    </source>
</evidence>
<feature type="transmembrane region" description="Helical" evidence="8">
    <location>
        <begin position="411"/>
        <end position="438"/>
    </location>
</feature>
<evidence type="ECO:0000256" key="3">
    <source>
        <dbReference type="ARBA" id="ARBA00022960"/>
    </source>
</evidence>
<sequence length="473" mass="53408">MQRRINILRSLDWGAVVLYIILVLMGWFNIYAAVYSDEFSSIFDLSQRYGKQLLWIIFAFVLAIIVLLTNDRIYPAFAYIFYALALLALISTLIFGRTVNASKSWIQVGGFGLQPAEFAKIATSLALAKLLSSYGFKLTNFWSYLKAGVILALPVGIILMQNDTGSALVFGALILVLYREGLPSWILAYLGFLIAVFILTLKYSSATLISIIFFVSFILFILYTRRYRDAFRVLLMALGLGLVLYLASQFLKLRLSVTLIFLIPVLLCSIIGLFYAYFKRVKPVYLISLFLIVTLAFSFSTDYVFERVLDVHHQKRIYDLLGIEDDPLGWGYNVNQSKIAIGSGGFWGKGYLAGTQTKYNFVPEQSTDFIFCTVGEEWGFVGSTVVVLLILTFLLRLLKIAERQTEHFARVYGYAVVSILFFHAAVNISMTIGLMPVIGIPLPFFSYGGSSLWAFTILVFILLRFDMSRYGAY</sequence>